<evidence type="ECO:0000313" key="5">
    <source>
        <dbReference type="Proteomes" id="UP000652761"/>
    </source>
</evidence>
<dbReference type="CDD" id="cd01837">
    <property type="entry name" value="SGNH_plant_lipase_like"/>
    <property type="match status" value="1"/>
</dbReference>
<name>A0A843X7P0_COLES</name>
<comment type="similarity">
    <text evidence="1">Belongs to the 'GDSL' lipolytic enzyme family.</text>
</comment>
<dbReference type="InterPro" id="IPR001087">
    <property type="entry name" value="GDSL"/>
</dbReference>
<dbReference type="EMBL" id="NMUH01005915">
    <property type="protein sequence ID" value="MQM13990.1"/>
    <property type="molecule type" value="Genomic_DNA"/>
</dbReference>
<keyword evidence="3" id="KW-0443">Lipid metabolism</keyword>
<dbReference type="GO" id="GO:0016042">
    <property type="term" value="P:lipid catabolic process"/>
    <property type="evidence" value="ECO:0007669"/>
    <property type="project" value="UniProtKB-KW"/>
</dbReference>
<organism evidence="4 5">
    <name type="scientific">Colocasia esculenta</name>
    <name type="common">Wild taro</name>
    <name type="synonym">Arum esculentum</name>
    <dbReference type="NCBI Taxonomy" id="4460"/>
    <lineage>
        <taxon>Eukaryota</taxon>
        <taxon>Viridiplantae</taxon>
        <taxon>Streptophyta</taxon>
        <taxon>Embryophyta</taxon>
        <taxon>Tracheophyta</taxon>
        <taxon>Spermatophyta</taxon>
        <taxon>Magnoliopsida</taxon>
        <taxon>Liliopsida</taxon>
        <taxon>Araceae</taxon>
        <taxon>Aroideae</taxon>
        <taxon>Colocasieae</taxon>
        <taxon>Colocasia</taxon>
    </lineage>
</organism>
<dbReference type="PANTHER" id="PTHR45648">
    <property type="entry name" value="GDSL LIPASE/ACYLHYDROLASE FAMILY PROTEIN (AFU_ORTHOLOGUE AFUA_4G14700)"/>
    <property type="match status" value="1"/>
</dbReference>
<sequence length="608" mass="66577">MGALGRGSRACPVLGEAAWCLVRLFGGRCHDAMATYGWNRSLEVYLVYRVLLEQVWRCLKVTFGTFRRLTAETGSKPTAESEDMWSRGQSLTALLDHDRLIDLGDSAKLHLTCDGHGSWSHTLPIILVTRQTPLYHRKCGLNAVPVSARPLRLLNHLVNKADQHQLISVDHSCPPAHAPVPFSIPGHRPFRSLYIDHTYTDATSNTNRSAAGKDLTQKADMASSSFPAMYRCDILFLFISLFFFSFPSPSDGQSVVPAMYVFGDSLADVGNNNYLPLSLLKANFPHNGVDYPGHKATGRFSNGKNAVDFLAEKLGLQSPPPYLSLLSGSNAADAFLKGVSFASGGAGISNTINKVMTMDRKTSEIFELIEGKNDQCLTFDDQIGLFSKVYGALVQKLGSVATQEHLSHSIVTVVIGSNDLLGYFQSDPSQRAKPPQQFVDSLLFTLRDQLRRIYNLGARKIVFVGTGPIGCCPALRRRNATRGCTAEANYGSVLFNDGANSLLKGMKSELGDMTYSFFDSYTALLEYIQKPATYGFADVQSACCGGLGSLNTKVPCLPIAVYCSNRRDHVFWDLYHPTEAASRLSTDTLFDGSQPYVCPINVRELAAV</sequence>
<evidence type="ECO:0000256" key="2">
    <source>
        <dbReference type="ARBA" id="ARBA00022801"/>
    </source>
</evidence>
<dbReference type="Proteomes" id="UP000652761">
    <property type="component" value="Unassembled WGS sequence"/>
</dbReference>
<evidence type="ECO:0000256" key="3">
    <source>
        <dbReference type="ARBA" id="ARBA00022963"/>
    </source>
</evidence>
<dbReference type="InterPro" id="IPR036514">
    <property type="entry name" value="SGNH_hydro_sf"/>
</dbReference>
<keyword evidence="2" id="KW-0378">Hydrolase</keyword>
<dbReference type="InterPro" id="IPR035669">
    <property type="entry name" value="SGNH_plant_lipase-like"/>
</dbReference>
<dbReference type="OrthoDB" id="1600564at2759"/>
<dbReference type="Gene3D" id="3.40.50.1110">
    <property type="entry name" value="SGNH hydrolase"/>
    <property type="match status" value="1"/>
</dbReference>
<comment type="caution">
    <text evidence="4">The sequence shown here is derived from an EMBL/GenBank/DDBJ whole genome shotgun (WGS) entry which is preliminary data.</text>
</comment>
<reference evidence="4" key="1">
    <citation type="submission" date="2017-07" db="EMBL/GenBank/DDBJ databases">
        <title>Taro Niue Genome Assembly and Annotation.</title>
        <authorList>
            <person name="Atibalentja N."/>
            <person name="Keating K."/>
            <person name="Fields C.J."/>
        </authorList>
    </citation>
    <scope>NUCLEOTIDE SEQUENCE</scope>
    <source>
        <strain evidence="4">Niue_2</strain>
        <tissue evidence="4">Leaf</tissue>
    </source>
</reference>
<protein>
    <recommendedName>
        <fullName evidence="6">GDSL esterase/lipase</fullName>
    </recommendedName>
</protein>
<evidence type="ECO:0000313" key="4">
    <source>
        <dbReference type="EMBL" id="MQM13990.1"/>
    </source>
</evidence>
<keyword evidence="3" id="KW-0442">Lipid degradation</keyword>
<evidence type="ECO:0000256" key="1">
    <source>
        <dbReference type="ARBA" id="ARBA00008668"/>
    </source>
</evidence>
<keyword evidence="5" id="KW-1185">Reference proteome</keyword>
<gene>
    <name evidence="4" type="ORF">Taro_046916</name>
</gene>
<dbReference type="SUPFAM" id="SSF52266">
    <property type="entry name" value="SGNH hydrolase"/>
    <property type="match status" value="1"/>
</dbReference>
<dbReference type="PANTHER" id="PTHR45648:SF106">
    <property type="entry name" value="ANTHER-SPECIFIC PROLINE-RICH PROTEIN APG"/>
    <property type="match status" value="1"/>
</dbReference>
<dbReference type="InterPro" id="IPR051058">
    <property type="entry name" value="GDSL_Est/Lipase"/>
</dbReference>
<accession>A0A843X7P0</accession>
<dbReference type="AlphaFoldDB" id="A0A843X7P0"/>
<dbReference type="GO" id="GO:0016788">
    <property type="term" value="F:hydrolase activity, acting on ester bonds"/>
    <property type="evidence" value="ECO:0007669"/>
    <property type="project" value="InterPro"/>
</dbReference>
<proteinExistence type="inferred from homology"/>
<evidence type="ECO:0008006" key="6">
    <source>
        <dbReference type="Google" id="ProtNLM"/>
    </source>
</evidence>
<dbReference type="Pfam" id="PF00657">
    <property type="entry name" value="Lipase_GDSL"/>
    <property type="match status" value="1"/>
</dbReference>